<reference evidence="5 6" key="1">
    <citation type="submission" date="2024-09" db="EMBL/GenBank/DDBJ databases">
        <authorList>
            <person name="Sun Q."/>
            <person name="Mori K."/>
        </authorList>
    </citation>
    <scope>NUCLEOTIDE SEQUENCE [LARGE SCALE GENOMIC DNA]</scope>
    <source>
        <strain evidence="5 6">JCM 3331</strain>
    </source>
</reference>
<dbReference type="InterPro" id="IPR025827">
    <property type="entry name" value="Zn_ribbon_recom_dom"/>
</dbReference>
<dbReference type="PROSITE" id="PS51736">
    <property type="entry name" value="RECOMBINASES_3"/>
    <property type="match status" value="1"/>
</dbReference>
<dbReference type="SMART" id="SM00857">
    <property type="entry name" value="Resolvase"/>
    <property type="match status" value="1"/>
</dbReference>
<dbReference type="InterPro" id="IPR011109">
    <property type="entry name" value="DNA_bind_recombinase_dom"/>
</dbReference>
<dbReference type="PANTHER" id="PTHR30461">
    <property type="entry name" value="DNA-INVERTASE FROM LAMBDOID PROPHAGE"/>
    <property type="match status" value="1"/>
</dbReference>
<dbReference type="SUPFAM" id="SSF53041">
    <property type="entry name" value="Resolvase-like"/>
    <property type="match status" value="1"/>
</dbReference>
<dbReference type="Gene3D" id="3.40.50.1390">
    <property type="entry name" value="Resolvase, N-terminal catalytic domain"/>
    <property type="match status" value="1"/>
</dbReference>
<organism evidence="5 6">
    <name type="scientific">Streptomyces yanii</name>
    <dbReference type="NCBI Taxonomy" id="78510"/>
    <lineage>
        <taxon>Bacteria</taxon>
        <taxon>Bacillati</taxon>
        <taxon>Actinomycetota</taxon>
        <taxon>Actinomycetes</taxon>
        <taxon>Kitasatosporales</taxon>
        <taxon>Streptomycetaceae</taxon>
        <taxon>Streptomyces</taxon>
    </lineage>
</organism>
<dbReference type="PANTHER" id="PTHR30461:SF2">
    <property type="entry name" value="SERINE RECOMBINASE PINE-RELATED"/>
    <property type="match status" value="1"/>
</dbReference>
<keyword evidence="2" id="KW-0233">DNA recombination</keyword>
<dbReference type="Pfam" id="PF07508">
    <property type="entry name" value="Recombinase"/>
    <property type="match status" value="1"/>
</dbReference>
<accession>A0ABV5RD03</accession>
<evidence type="ECO:0000259" key="3">
    <source>
        <dbReference type="PROSITE" id="PS51736"/>
    </source>
</evidence>
<proteinExistence type="predicted"/>
<dbReference type="PROSITE" id="PS51737">
    <property type="entry name" value="RECOMBINASE_DNA_BIND"/>
    <property type="match status" value="1"/>
</dbReference>
<dbReference type="InterPro" id="IPR038109">
    <property type="entry name" value="DNA_bind_recomb_sf"/>
</dbReference>
<dbReference type="Pfam" id="PF13408">
    <property type="entry name" value="Zn_ribbon_recom"/>
    <property type="match status" value="1"/>
</dbReference>
<dbReference type="InterPro" id="IPR036162">
    <property type="entry name" value="Resolvase-like_N_sf"/>
</dbReference>
<protein>
    <submittedName>
        <fullName evidence="5">Recombinase family protein</fullName>
    </submittedName>
</protein>
<comment type="caution">
    <text evidence="5">The sequence shown here is derived from an EMBL/GenBank/DDBJ whole genome shotgun (WGS) entry which is preliminary data.</text>
</comment>
<feature type="domain" description="Recombinase" evidence="4">
    <location>
        <begin position="151"/>
        <end position="271"/>
    </location>
</feature>
<evidence type="ECO:0000313" key="6">
    <source>
        <dbReference type="Proteomes" id="UP001589710"/>
    </source>
</evidence>
<keyword evidence="6" id="KW-1185">Reference proteome</keyword>
<evidence type="ECO:0000256" key="1">
    <source>
        <dbReference type="ARBA" id="ARBA00023125"/>
    </source>
</evidence>
<dbReference type="CDD" id="cd00338">
    <property type="entry name" value="Ser_Recombinase"/>
    <property type="match status" value="1"/>
</dbReference>
<evidence type="ECO:0000256" key="2">
    <source>
        <dbReference type="ARBA" id="ARBA00023172"/>
    </source>
</evidence>
<dbReference type="InterPro" id="IPR050639">
    <property type="entry name" value="SSR_resolvase"/>
</dbReference>
<feature type="domain" description="Resolvase/invertase-type recombinase catalytic" evidence="3">
    <location>
        <begin position="1"/>
        <end position="143"/>
    </location>
</feature>
<dbReference type="InterPro" id="IPR006119">
    <property type="entry name" value="Resolv_N"/>
</dbReference>
<dbReference type="Proteomes" id="UP001589710">
    <property type="component" value="Unassembled WGS sequence"/>
</dbReference>
<gene>
    <name evidence="5" type="ORF">ACFFTL_21510</name>
</gene>
<dbReference type="Pfam" id="PF00239">
    <property type="entry name" value="Resolvase"/>
    <property type="match status" value="1"/>
</dbReference>
<dbReference type="Gene3D" id="3.90.1750.20">
    <property type="entry name" value="Putative Large Serine Recombinase, Chain B, Domain 2"/>
    <property type="match status" value="1"/>
</dbReference>
<sequence length="486" mass="55023">MRLSTLTAETTSPARQELELRMLAKERGYRVVGVASDLNVSATRVPPWKRRELGHWLNDRVPESDVLLFWKLDRFVRRLTDLSIMIKWCLRHEKNLVSQHDAIDLSTSTGRMMAAVLGGVAEIEAANTSNRVASLWDYARTQPDWLVGKPPYGYMTDDRGELVIDPRAYRVLRWCHGAATRGLSARRMTTVLIRARIPTGGGGQWTTSTLLRRLRNPALMGFRVEEDKNGGVRRSKIVHGDDGNPVKVADQIFTESEWLSLQTALDRRAKFQPVRRQGGATEFLGVLICADCGTNMTVHRTSVKQRTYEYLRCRNCPSGGLGAPNPETVYRRLFDEVMTALGTQPVRIRKYVPGAEDRDRRTALEDAIAQYITGLEPCGRYTRTKFTREQAEGRLEQLITELNQLCPETQDRWVQVHNGDTFSDRWERGGRAAMAGDLLRAGVICQVSRNKVPRTRAPEVHLELAIPQDVADRLVVRKDEFADDAL</sequence>
<dbReference type="RefSeq" id="WP_345518299.1">
    <property type="nucleotide sequence ID" value="NZ_BAAAXD010000045.1"/>
</dbReference>
<name>A0ABV5RD03_9ACTN</name>
<evidence type="ECO:0000313" key="5">
    <source>
        <dbReference type="EMBL" id="MFB9574794.1"/>
    </source>
</evidence>
<keyword evidence="1" id="KW-0238">DNA-binding</keyword>
<dbReference type="EMBL" id="JBHMCG010000097">
    <property type="protein sequence ID" value="MFB9574794.1"/>
    <property type="molecule type" value="Genomic_DNA"/>
</dbReference>
<evidence type="ECO:0000259" key="4">
    <source>
        <dbReference type="PROSITE" id="PS51737"/>
    </source>
</evidence>